<gene>
    <name evidence="3" type="ORF">SK128_020654</name>
</gene>
<evidence type="ECO:0000313" key="4">
    <source>
        <dbReference type="Proteomes" id="UP001381693"/>
    </source>
</evidence>
<dbReference type="EMBL" id="JAXCGZ010007622">
    <property type="protein sequence ID" value="KAK7078929.1"/>
    <property type="molecule type" value="Genomic_DNA"/>
</dbReference>
<evidence type="ECO:0000256" key="2">
    <source>
        <dbReference type="SAM" id="SignalP"/>
    </source>
</evidence>
<sequence length="248" mass="27402">MIIYTAFVFWLGSTLSSTLPIGPEEDRKENPELYILQNLDNHTNEVYGDVFEICKSSLDNFKNISLISDPESDIDSEYSTPIGIYKAEYDPSDRGQDEDNQTIPTSLKPDKLPHNSSTDIEQRENKTVIAIVGIYTNESKDTIELNISDIRDRYNSAVSDNRQNTESNWLINTGNRAFGQSFGVNGYPYGYGTGYVYRPVSGYPVGGTWSGSVSGGYVPGSIHGSYPYGGINNPYGYPLDPYGGYGNG</sequence>
<feature type="signal peptide" evidence="2">
    <location>
        <begin position="1"/>
        <end position="16"/>
    </location>
</feature>
<organism evidence="3 4">
    <name type="scientific">Halocaridina rubra</name>
    <name type="common">Hawaiian red shrimp</name>
    <dbReference type="NCBI Taxonomy" id="373956"/>
    <lineage>
        <taxon>Eukaryota</taxon>
        <taxon>Metazoa</taxon>
        <taxon>Ecdysozoa</taxon>
        <taxon>Arthropoda</taxon>
        <taxon>Crustacea</taxon>
        <taxon>Multicrustacea</taxon>
        <taxon>Malacostraca</taxon>
        <taxon>Eumalacostraca</taxon>
        <taxon>Eucarida</taxon>
        <taxon>Decapoda</taxon>
        <taxon>Pleocyemata</taxon>
        <taxon>Caridea</taxon>
        <taxon>Atyoidea</taxon>
        <taxon>Atyidae</taxon>
        <taxon>Halocaridina</taxon>
    </lineage>
</organism>
<name>A0AAN8XGU5_HALRR</name>
<comment type="caution">
    <text evidence="3">The sequence shown here is derived from an EMBL/GenBank/DDBJ whole genome shotgun (WGS) entry which is preliminary data.</text>
</comment>
<reference evidence="3 4" key="1">
    <citation type="submission" date="2023-11" db="EMBL/GenBank/DDBJ databases">
        <title>Halocaridina rubra genome assembly.</title>
        <authorList>
            <person name="Smith C."/>
        </authorList>
    </citation>
    <scope>NUCLEOTIDE SEQUENCE [LARGE SCALE GENOMIC DNA]</scope>
    <source>
        <strain evidence="3">EP-1</strain>
        <tissue evidence="3">Whole</tissue>
    </source>
</reference>
<accession>A0AAN8XGU5</accession>
<protein>
    <submittedName>
        <fullName evidence="3">Uncharacterized protein</fullName>
    </submittedName>
</protein>
<feature type="non-terminal residue" evidence="3">
    <location>
        <position position="248"/>
    </location>
</feature>
<keyword evidence="4" id="KW-1185">Reference proteome</keyword>
<keyword evidence="2" id="KW-0732">Signal</keyword>
<dbReference type="AlphaFoldDB" id="A0AAN8XGU5"/>
<feature type="chain" id="PRO_5042851603" evidence="2">
    <location>
        <begin position="17"/>
        <end position="248"/>
    </location>
</feature>
<feature type="compositionally biased region" description="Basic and acidic residues" evidence="1">
    <location>
        <begin position="87"/>
        <end position="97"/>
    </location>
</feature>
<evidence type="ECO:0000256" key="1">
    <source>
        <dbReference type="SAM" id="MobiDB-lite"/>
    </source>
</evidence>
<dbReference type="Proteomes" id="UP001381693">
    <property type="component" value="Unassembled WGS sequence"/>
</dbReference>
<evidence type="ECO:0000313" key="3">
    <source>
        <dbReference type="EMBL" id="KAK7078929.1"/>
    </source>
</evidence>
<proteinExistence type="predicted"/>
<feature type="region of interest" description="Disordered" evidence="1">
    <location>
        <begin position="87"/>
        <end position="120"/>
    </location>
</feature>